<protein>
    <submittedName>
        <fullName evidence="1">Uncharacterized protein</fullName>
    </submittedName>
</protein>
<reference evidence="1" key="1">
    <citation type="submission" date="2019-08" db="EMBL/GenBank/DDBJ databases">
        <authorList>
            <person name="Kucharzyk K."/>
            <person name="Murdoch R.W."/>
            <person name="Higgins S."/>
            <person name="Loffler F."/>
        </authorList>
    </citation>
    <scope>NUCLEOTIDE SEQUENCE</scope>
</reference>
<accession>A0A645IGD6</accession>
<name>A0A645IGD6_9ZZZZ</name>
<proteinExistence type="predicted"/>
<evidence type="ECO:0000313" key="1">
    <source>
        <dbReference type="EMBL" id="MPN46423.1"/>
    </source>
</evidence>
<gene>
    <name evidence="1" type="ORF">SDC9_194009</name>
</gene>
<dbReference type="EMBL" id="VSSQ01107072">
    <property type="protein sequence ID" value="MPN46423.1"/>
    <property type="molecule type" value="Genomic_DNA"/>
</dbReference>
<sequence length="51" mass="6121">MKVILKREKKLQHPSLQTWEKSLQLCEQVCQPFTISDWLPAREFSELLQVH</sequence>
<dbReference type="AlphaFoldDB" id="A0A645IGD6"/>
<organism evidence="1">
    <name type="scientific">bioreactor metagenome</name>
    <dbReference type="NCBI Taxonomy" id="1076179"/>
    <lineage>
        <taxon>unclassified sequences</taxon>
        <taxon>metagenomes</taxon>
        <taxon>ecological metagenomes</taxon>
    </lineage>
</organism>
<comment type="caution">
    <text evidence="1">The sequence shown here is derived from an EMBL/GenBank/DDBJ whole genome shotgun (WGS) entry which is preliminary data.</text>
</comment>